<keyword evidence="4" id="KW-0810">Translation regulation</keyword>
<evidence type="ECO:0000256" key="3">
    <source>
        <dbReference type="ARBA" id="ARBA00022737"/>
    </source>
</evidence>
<evidence type="ECO:0000256" key="6">
    <source>
        <dbReference type="PROSITE-ProRule" id="PRU00317"/>
    </source>
</evidence>
<feature type="repeat" description="Pumilio" evidence="6">
    <location>
        <begin position="461"/>
        <end position="496"/>
    </location>
</feature>
<dbReference type="Proteomes" id="UP000824890">
    <property type="component" value="Unassembled WGS sequence"/>
</dbReference>
<dbReference type="PROSITE" id="PS50303">
    <property type="entry name" value="PUM_HD"/>
    <property type="match status" value="1"/>
</dbReference>
<protein>
    <recommendedName>
        <fullName evidence="7">PUM-HD domain-containing protein</fullName>
    </recommendedName>
</protein>
<feature type="repeat" description="Pumilio" evidence="6">
    <location>
        <begin position="240"/>
        <end position="275"/>
    </location>
</feature>
<dbReference type="PROSITE" id="PS50302">
    <property type="entry name" value="PUM"/>
    <property type="match status" value="8"/>
</dbReference>
<feature type="repeat" description="Pumilio" evidence="6">
    <location>
        <begin position="312"/>
        <end position="351"/>
    </location>
</feature>
<dbReference type="Pfam" id="PF00806">
    <property type="entry name" value="PUF"/>
    <property type="match status" value="8"/>
</dbReference>
<comment type="subcellular location">
    <subcellularLocation>
        <location evidence="1">Cytoplasm</location>
    </subcellularLocation>
</comment>
<dbReference type="Gene3D" id="1.25.10.10">
    <property type="entry name" value="Leucine-rich Repeat Variant"/>
    <property type="match status" value="1"/>
</dbReference>
<dbReference type="InterPro" id="IPR001313">
    <property type="entry name" value="Pumilio_RNA-bd_rpt"/>
</dbReference>
<dbReference type="InterPro" id="IPR016024">
    <property type="entry name" value="ARM-type_fold"/>
</dbReference>
<comment type="caution">
    <text evidence="8">The sequence shown here is derived from an EMBL/GenBank/DDBJ whole genome shotgun (WGS) entry which is preliminary data.</text>
</comment>
<sequence length="561" mass="64277">MDQRRYEAEFDEFEKLLLEIPKVTSGNDYSPFPPLCYSSSRSSFQERNLHLPGDYAFTSSLAESNFNFGISNQTPENPNLMSIPSYHSPPCVYADKFDSRKQLDSQMRRNLQHLGCFSNISPPQPQHYNMPSSLSHHQLEEQYLYRRPQQSNRNLFCNGEDGDEFVRSLRKKMYYPEKLLVRSPLGVNTAKVIKYGLGEEDSQNRRVRIQNHHQLDEEADLSTSLNSRTLHPPKYYSLAEARGKFYYMAKDQHGCRFLQRKFAEGDGNDIETIFNEIIDYISELMVDPFANYLVQKLLEVCNDDQRMLIVCSIARKPGLIIKISCDMHGTRVVQKIVETVKRQEEISIIISALRHGGIVTLMKNVNGNHVVQRCLQYLLPHCKKFLFGAAMTHCVELATDRHGCCVLQKCIGYFEGEQKDRLVSKIASNALLLSQDPFGNYALQYVFELHLEWAVNEILEQLEGNYTELSMQKCSSNVVEKCLTLADDKHQARIIRELVTDGRLDQVMLDPYGNYVIQAALKQSKGTLHGILVEAIKVYVSSLRTNPYGKKVLSALNNSKK</sequence>
<dbReference type="EMBL" id="JAGKQM010000010">
    <property type="protein sequence ID" value="KAH0906612.1"/>
    <property type="molecule type" value="Genomic_DNA"/>
</dbReference>
<evidence type="ECO:0000256" key="4">
    <source>
        <dbReference type="ARBA" id="ARBA00022845"/>
    </source>
</evidence>
<dbReference type="InterPro" id="IPR011989">
    <property type="entry name" value="ARM-like"/>
</dbReference>
<dbReference type="PANTHER" id="PTHR12537:SF147">
    <property type="entry name" value="PUMILIO HOMOLOG 12"/>
    <property type="match status" value="1"/>
</dbReference>
<dbReference type="InterPro" id="IPR033133">
    <property type="entry name" value="PUM-HD"/>
</dbReference>
<evidence type="ECO:0000256" key="5">
    <source>
        <dbReference type="ARBA" id="ARBA00022884"/>
    </source>
</evidence>
<feature type="repeat" description="Pumilio" evidence="6">
    <location>
        <begin position="425"/>
        <end position="460"/>
    </location>
</feature>
<feature type="domain" description="PUM-HD" evidence="7">
    <location>
        <begin position="217"/>
        <end position="560"/>
    </location>
</feature>
<dbReference type="InterPro" id="IPR033712">
    <property type="entry name" value="Pumilio_RNA-bd"/>
</dbReference>
<reference evidence="8 9" key="1">
    <citation type="submission" date="2021-05" db="EMBL/GenBank/DDBJ databases">
        <title>Genome Assembly of Synthetic Allotetraploid Brassica napus Reveals Homoeologous Exchanges between Subgenomes.</title>
        <authorList>
            <person name="Davis J.T."/>
        </authorList>
    </citation>
    <scope>NUCLEOTIDE SEQUENCE [LARGE SCALE GENOMIC DNA]</scope>
    <source>
        <strain evidence="9">cv. Da-Ae</strain>
        <tissue evidence="8">Seedling</tissue>
    </source>
</reference>
<feature type="repeat" description="Pumilio" evidence="6">
    <location>
        <begin position="497"/>
        <end position="534"/>
    </location>
</feature>
<dbReference type="SUPFAM" id="SSF48371">
    <property type="entry name" value="ARM repeat"/>
    <property type="match status" value="1"/>
</dbReference>
<name>A0ABQ8BP83_BRANA</name>
<accession>A0ABQ8BP83</accession>
<evidence type="ECO:0000256" key="2">
    <source>
        <dbReference type="ARBA" id="ARBA00022490"/>
    </source>
</evidence>
<proteinExistence type="predicted"/>
<keyword evidence="2" id="KW-0963">Cytoplasm</keyword>
<keyword evidence="5" id="KW-0694">RNA-binding</keyword>
<evidence type="ECO:0000313" key="9">
    <source>
        <dbReference type="Proteomes" id="UP000824890"/>
    </source>
</evidence>
<evidence type="ECO:0000256" key="1">
    <source>
        <dbReference type="ARBA" id="ARBA00004496"/>
    </source>
</evidence>
<organism evidence="8 9">
    <name type="scientific">Brassica napus</name>
    <name type="common">Rape</name>
    <dbReference type="NCBI Taxonomy" id="3708"/>
    <lineage>
        <taxon>Eukaryota</taxon>
        <taxon>Viridiplantae</taxon>
        <taxon>Streptophyta</taxon>
        <taxon>Embryophyta</taxon>
        <taxon>Tracheophyta</taxon>
        <taxon>Spermatophyta</taxon>
        <taxon>Magnoliopsida</taxon>
        <taxon>eudicotyledons</taxon>
        <taxon>Gunneridae</taxon>
        <taxon>Pentapetalae</taxon>
        <taxon>rosids</taxon>
        <taxon>malvids</taxon>
        <taxon>Brassicales</taxon>
        <taxon>Brassicaceae</taxon>
        <taxon>Brassiceae</taxon>
        <taxon>Brassica</taxon>
    </lineage>
</organism>
<keyword evidence="3" id="KW-0677">Repeat</keyword>
<feature type="repeat" description="Pumilio" evidence="6">
    <location>
        <begin position="352"/>
        <end position="388"/>
    </location>
</feature>
<dbReference type="SMART" id="SM00025">
    <property type="entry name" value="Pumilio"/>
    <property type="match status" value="8"/>
</dbReference>
<evidence type="ECO:0000313" key="8">
    <source>
        <dbReference type="EMBL" id="KAH0906612.1"/>
    </source>
</evidence>
<feature type="repeat" description="Pumilio" evidence="6">
    <location>
        <begin position="276"/>
        <end position="311"/>
    </location>
</feature>
<evidence type="ECO:0000259" key="7">
    <source>
        <dbReference type="PROSITE" id="PS50303"/>
    </source>
</evidence>
<keyword evidence="9" id="KW-1185">Reference proteome</keyword>
<dbReference type="CDD" id="cd07920">
    <property type="entry name" value="Pumilio"/>
    <property type="match status" value="1"/>
</dbReference>
<gene>
    <name evidence="8" type="ORF">HID58_038439</name>
</gene>
<dbReference type="PANTHER" id="PTHR12537">
    <property type="entry name" value="RNA BINDING PROTEIN PUMILIO-RELATED"/>
    <property type="match status" value="1"/>
</dbReference>
<feature type="repeat" description="Pumilio" evidence="6">
    <location>
        <begin position="389"/>
        <end position="424"/>
    </location>
</feature>